<accession>A0A098AZP8</accession>
<dbReference type="EMBL" id="LK996017">
    <property type="protein sequence ID" value="CDX01597.1"/>
    <property type="molecule type" value="Genomic_DNA"/>
</dbReference>
<dbReference type="AlphaFoldDB" id="A0A098AZP8"/>
<name>A0A098AZP8_DESHA</name>
<dbReference type="EMBL" id="LOCK01000028">
    <property type="protein sequence ID" value="KTE90981.1"/>
    <property type="molecule type" value="Genomic_DNA"/>
</dbReference>
<dbReference type="RefSeq" id="WP_058491347.1">
    <property type="nucleotide sequence ID" value="NZ_JAYFNZ010000034.1"/>
</dbReference>
<reference evidence="2 3" key="2">
    <citation type="submission" date="2015-12" db="EMBL/GenBank/DDBJ databases">
        <title>Draft Genome Sequence of Desulfitobacterium hafniense Strain DH, a Sulfate-reducing Bacterium Isolated from Paddy Soils.</title>
        <authorList>
            <person name="Bao P."/>
            <person name="Zhang X."/>
            <person name="Li G."/>
        </authorList>
    </citation>
    <scope>NUCLEOTIDE SEQUENCE [LARGE SCALE GENOMIC DNA]</scope>
    <source>
        <strain evidence="2 3">DH</strain>
    </source>
</reference>
<sequence length="121" mass="13901">MRKFLVISIPIVTIVFFVLLMQSGNFLKHPLGNEEGVPAKLEEMIQEVQKENWDSALNHWDGLARDWDKVVKRVQFSAERNEINDFTVSIARLKGAIEAQDKSSGLQLLYEAYEHWADLGQ</sequence>
<dbReference type="Pfam" id="PF14276">
    <property type="entry name" value="DUF4363"/>
    <property type="match status" value="1"/>
</dbReference>
<dbReference type="PATRIC" id="fig|49338.4.peg.1835"/>
<gene>
    <name evidence="2" type="ORF">AT727_05120</name>
    <name evidence="1" type="ORF">DPCES_1710</name>
</gene>
<reference evidence="1" key="1">
    <citation type="submission" date="2014-07" db="EMBL/GenBank/DDBJ databases">
        <authorList>
            <person name="Hornung V.Bastian."/>
        </authorList>
    </citation>
    <scope>NUCLEOTIDE SEQUENCE</scope>
    <source>
        <strain evidence="1">PCE-S</strain>
    </source>
</reference>
<dbReference type="Proteomes" id="UP000054623">
    <property type="component" value="Unassembled WGS sequence"/>
</dbReference>
<organism evidence="1">
    <name type="scientific">Desulfitobacterium hafniense</name>
    <name type="common">Desulfitobacterium frappieri</name>
    <dbReference type="NCBI Taxonomy" id="49338"/>
    <lineage>
        <taxon>Bacteria</taxon>
        <taxon>Bacillati</taxon>
        <taxon>Bacillota</taxon>
        <taxon>Clostridia</taxon>
        <taxon>Eubacteriales</taxon>
        <taxon>Desulfitobacteriaceae</taxon>
        <taxon>Desulfitobacterium</taxon>
    </lineage>
</organism>
<dbReference type="OrthoDB" id="1739442at2"/>
<dbReference type="InterPro" id="IPR025373">
    <property type="entry name" value="DUF4363"/>
</dbReference>
<protein>
    <submittedName>
        <fullName evidence="1">DUF4363 domain protein</fullName>
    </submittedName>
</protein>
<evidence type="ECO:0000313" key="2">
    <source>
        <dbReference type="EMBL" id="KTE90981.1"/>
    </source>
</evidence>
<evidence type="ECO:0000313" key="1">
    <source>
        <dbReference type="EMBL" id="CDX01597.1"/>
    </source>
</evidence>
<proteinExistence type="predicted"/>
<evidence type="ECO:0000313" key="3">
    <source>
        <dbReference type="Proteomes" id="UP000054623"/>
    </source>
</evidence>